<dbReference type="Pfam" id="PF13556">
    <property type="entry name" value="HTH_30"/>
    <property type="match status" value="1"/>
</dbReference>
<dbReference type="Gene3D" id="1.10.10.2840">
    <property type="entry name" value="PucR C-terminal helix-turn-helix domain"/>
    <property type="match status" value="1"/>
</dbReference>
<feature type="domain" description="CdaR GGDEF-like" evidence="4">
    <location>
        <begin position="291"/>
        <end position="441"/>
    </location>
</feature>
<evidence type="ECO:0008006" key="7">
    <source>
        <dbReference type="Google" id="ProtNLM"/>
    </source>
</evidence>
<dbReference type="InterPro" id="IPR051448">
    <property type="entry name" value="CdaR-like_regulators"/>
</dbReference>
<gene>
    <name evidence="5" type="ORF">GCM10012286_62060</name>
</gene>
<organism evidence="5 6">
    <name type="scientific">Streptomyces lasiicapitis</name>
    <dbReference type="NCBI Taxonomy" id="1923961"/>
    <lineage>
        <taxon>Bacteria</taxon>
        <taxon>Bacillati</taxon>
        <taxon>Actinomycetota</taxon>
        <taxon>Actinomycetes</taxon>
        <taxon>Kitasatosporales</taxon>
        <taxon>Streptomycetaceae</taxon>
        <taxon>Streptomyces</taxon>
    </lineage>
</organism>
<dbReference type="RefSeq" id="WP_189176442.1">
    <property type="nucleotide sequence ID" value="NZ_BMNG01000015.1"/>
</dbReference>
<dbReference type="PANTHER" id="PTHR33744:SF17">
    <property type="entry name" value="CONSERVED PROTEIN"/>
    <property type="match status" value="1"/>
</dbReference>
<dbReference type="InterPro" id="IPR042070">
    <property type="entry name" value="PucR_C-HTH_sf"/>
</dbReference>
<comment type="similarity">
    <text evidence="1">Belongs to the CdaR family.</text>
</comment>
<evidence type="ECO:0000256" key="1">
    <source>
        <dbReference type="ARBA" id="ARBA00006754"/>
    </source>
</evidence>
<keyword evidence="6" id="KW-1185">Reference proteome</keyword>
<dbReference type="EMBL" id="BMNG01000015">
    <property type="protein sequence ID" value="GGO53806.1"/>
    <property type="molecule type" value="Genomic_DNA"/>
</dbReference>
<dbReference type="InterPro" id="IPR041522">
    <property type="entry name" value="CdaR_GGDEF"/>
</dbReference>
<dbReference type="PANTHER" id="PTHR33744">
    <property type="entry name" value="CARBOHYDRATE DIACID REGULATOR"/>
    <property type="match status" value="1"/>
</dbReference>
<proteinExistence type="inferred from homology"/>
<reference evidence="6" key="1">
    <citation type="journal article" date="2019" name="Int. J. Syst. Evol. Microbiol.">
        <title>The Global Catalogue of Microorganisms (GCM) 10K type strain sequencing project: providing services to taxonomists for standard genome sequencing and annotation.</title>
        <authorList>
            <consortium name="The Broad Institute Genomics Platform"/>
            <consortium name="The Broad Institute Genome Sequencing Center for Infectious Disease"/>
            <person name="Wu L."/>
            <person name="Ma J."/>
        </authorList>
    </citation>
    <scope>NUCLEOTIDE SEQUENCE [LARGE SCALE GENOMIC DNA]</scope>
    <source>
        <strain evidence="6">CGMCC 4.7349</strain>
    </source>
</reference>
<evidence type="ECO:0000313" key="6">
    <source>
        <dbReference type="Proteomes" id="UP000656881"/>
    </source>
</evidence>
<protein>
    <recommendedName>
        <fullName evidence="7">PucR family transcriptional regulator</fullName>
    </recommendedName>
</protein>
<comment type="caution">
    <text evidence="5">The sequence shown here is derived from an EMBL/GenBank/DDBJ whole genome shotgun (WGS) entry which is preliminary data.</text>
</comment>
<feature type="region of interest" description="Disordered" evidence="2">
    <location>
        <begin position="363"/>
        <end position="394"/>
    </location>
</feature>
<dbReference type="Pfam" id="PF17853">
    <property type="entry name" value="GGDEF_2"/>
    <property type="match status" value="1"/>
</dbReference>
<evidence type="ECO:0000259" key="4">
    <source>
        <dbReference type="Pfam" id="PF17853"/>
    </source>
</evidence>
<feature type="compositionally biased region" description="Pro residues" evidence="2">
    <location>
        <begin position="364"/>
        <end position="388"/>
    </location>
</feature>
<evidence type="ECO:0000313" key="5">
    <source>
        <dbReference type="EMBL" id="GGO53806.1"/>
    </source>
</evidence>
<sequence length="562" mass="58915">MLDTGVPDLRQVLDVLGSALLRPLTELPERPVPVSGVLIFERRAPLPLPPVRDAILLAVGVGAAEAQAKELVDAATEAGYACVVVKSFGEPVTDLVDAAQRSGLVLLAADEAVAWHHLDAMVSSALAPTVRFAQAAGTPAVGDLFALANAIAGMVGGATVIEDPHRRILAYSTLPGQAVDEGRSQGILGLQVPEGPEYDEQYRVLTQARHTCRFAAFPGGLPRLGVAVRVGSEVLGSIWVVDADGHLDATAEQALSDVADIVSLHLLAARTAVDAVRGRRADLFRRLLADPSSVSAVAPQLGLDPNLPVVVAAFAVASIDAEDVLTAHTANRLADLVSLHCEARYGRHGCALIDGTVYALLPSGPSPNGPSPNGPSPSGPSPSGPSPSGPSANSHRELVADIARRAHGALRVRVRAGLGSLVPGLGSIASSRADADLVLRALTDRPGDPEWCQVATIDEVWASATLSALAHILATHEVLPRSIGPAIRAHDLKHGTTYASTLLAYLDANSDVVTASNQLSVHPNTIRYRLARAEEIFGFDFTDPDERLVLWLRLRLGDQLGW</sequence>
<evidence type="ECO:0000259" key="3">
    <source>
        <dbReference type="Pfam" id="PF13556"/>
    </source>
</evidence>
<dbReference type="Proteomes" id="UP000656881">
    <property type="component" value="Unassembled WGS sequence"/>
</dbReference>
<name>A0ABQ2MLL5_9ACTN</name>
<feature type="domain" description="PucR C-terminal helix-turn-helix" evidence="3">
    <location>
        <begin position="500"/>
        <end position="556"/>
    </location>
</feature>
<evidence type="ECO:0000256" key="2">
    <source>
        <dbReference type="SAM" id="MobiDB-lite"/>
    </source>
</evidence>
<accession>A0ABQ2MLL5</accession>
<dbReference type="InterPro" id="IPR025736">
    <property type="entry name" value="PucR_C-HTH_dom"/>
</dbReference>